<reference evidence="3" key="1">
    <citation type="journal article" date="2019" name="Int. J. Syst. Evol. Microbiol.">
        <title>The Global Catalogue of Microorganisms (GCM) 10K type strain sequencing project: providing services to taxonomists for standard genome sequencing and annotation.</title>
        <authorList>
            <consortium name="The Broad Institute Genomics Platform"/>
            <consortium name="The Broad Institute Genome Sequencing Center for Infectious Disease"/>
            <person name="Wu L."/>
            <person name="Ma J."/>
        </authorList>
    </citation>
    <scope>NUCLEOTIDE SEQUENCE [LARGE SCALE GENOMIC DNA]</scope>
    <source>
        <strain evidence="3">KCTC 19466</strain>
    </source>
</reference>
<proteinExistence type="predicted"/>
<dbReference type="RefSeq" id="WP_189348690.1">
    <property type="nucleotide sequence ID" value="NZ_BMXK01000002.1"/>
</dbReference>
<name>A0ABQ3GFE5_9MICC</name>
<evidence type="ECO:0000256" key="1">
    <source>
        <dbReference type="SAM" id="Phobius"/>
    </source>
</evidence>
<feature type="transmembrane region" description="Helical" evidence="1">
    <location>
        <begin position="21"/>
        <end position="45"/>
    </location>
</feature>
<evidence type="ECO:0000313" key="2">
    <source>
        <dbReference type="EMBL" id="GHD01893.1"/>
    </source>
</evidence>
<dbReference type="EMBL" id="BMXK01000002">
    <property type="protein sequence ID" value="GHD01893.1"/>
    <property type="molecule type" value="Genomic_DNA"/>
</dbReference>
<dbReference type="Proteomes" id="UP000642819">
    <property type="component" value="Unassembled WGS sequence"/>
</dbReference>
<feature type="transmembrane region" description="Helical" evidence="1">
    <location>
        <begin position="57"/>
        <end position="76"/>
    </location>
</feature>
<protein>
    <submittedName>
        <fullName evidence="2">Membrane protein</fullName>
    </submittedName>
</protein>
<sequence>MARLTKAQREWRPGMKKKRRSIRVMFASTVLTLEAFVFLFATMSIAGLHGDELGKPLVWGVGLSLAAVSILTCAVLRKPFGYWIGWALQLVLIVAGFLDYYMFVIGALFAVAWWYAVTKGRQMDEENRAREAAQEAWDAEHGETA</sequence>
<gene>
    <name evidence="2" type="ORF">GCM10008096_06520</name>
</gene>
<keyword evidence="1" id="KW-1133">Transmembrane helix</keyword>
<keyword evidence="1" id="KW-0812">Transmembrane</keyword>
<organism evidence="2 3">
    <name type="scientific">Zhihengliuella salsuginis</name>
    <dbReference type="NCBI Taxonomy" id="578222"/>
    <lineage>
        <taxon>Bacteria</taxon>
        <taxon>Bacillati</taxon>
        <taxon>Actinomycetota</taxon>
        <taxon>Actinomycetes</taxon>
        <taxon>Micrococcales</taxon>
        <taxon>Micrococcaceae</taxon>
        <taxon>Zhihengliuella</taxon>
    </lineage>
</organism>
<dbReference type="Pfam" id="PF14017">
    <property type="entry name" value="DUF4233"/>
    <property type="match status" value="1"/>
</dbReference>
<dbReference type="InterPro" id="IPR025327">
    <property type="entry name" value="DUF4233"/>
</dbReference>
<evidence type="ECO:0000313" key="3">
    <source>
        <dbReference type="Proteomes" id="UP000642819"/>
    </source>
</evidence>
<keyword evidence="3" id="KW-1185">Reference proteome</keyword>
<accession>A0ABQ3GFE5</accession>
<comment type="caution">
    <text evidence="2">The sequence shown here is derived from an EMBL/GenBank/DDBJ whole genome shotgun (WGS) entry which is preliminary data.</text>
</comment>
<keyword evidence="1" id="KW-0472">Membrane</keyword>
<feature type="transmembrane region" description="Helical" evidence="1">
    <location>
        <begin position="83"/>
        <end position="116"/>
    </location>
</feature>